<keyword evidence="4 5" id="KW-0694">RNA-binding</keyword>
<dbReference type="InterPro" id="IPR001678">
    <property type="entry name" value="MeTrfase_RsmB-F_NOP2_dom"/>
</dbReference>
<evidence type="ECO:0000256" key="2">
    <source>
        <dbReference type="ARBA" id="ARBA00022679"/>
    </source>
</evidence>
<dbReference type="Proteomes" id="UP000182661">
    <property type="component" value="Unassembled WGS sequence"/>
</dbReference>
<dbReference type="InterPro" id="IPR049560">
    <property type="entry name" value="MeTrfase_RsmB-F_NOP2_cat"/>
</dbReference>
<protein>
    <submittedName>
        <fullName evidence="7">MFS transporter</fullName>
    </submittedName>
</protein>
<dbReference type="GO" id="GO:0008173">
    <property type="term" value="F:RNA methyltransferase activity"/>
    <property type="evidence" value="ECO:0007669"/>
    <property type="project" value="InterPro"/>
</dbReference>
<dbReference type="Pfam" id="PF01189">
    <property type="entry name" value="Methyltr_RsmB-F"/>
    <property type="match status" value="1"/>
</dbReference>
<keyword evidence="1 5" id="KW-0489">Methyltransferase</keyword>
<accession>A0A657LMP9</accession>
<dbReference type="Gene3D" id="1.10.940.10">
    <property type="entry name" value="NusB-like"/>
    <property type="match status" value="1"/>
</dbReference>
<gene>
    <name evidence="7" type="ORF">AX760_06745</name>
</gene>
<dbReference type="Pfam" id="PF01029">
    <property type="entry name" value="NusB"/>
    <property type="match status" value="1"/>
</dbReference>
<dbReference type="InterPro" id="IPR023267">
    <property type="entry name" value="RCMT"/>
</dbReference>
<dbReference type="GO" id="GO:0001510">
    <property type="term" value="P:RNA methylation"/>
    <property type="evidence" value="ECO:0007669"/>
    <property type="project" value="InterPro"/>
</dbReference>
<keyword evidence="2 5" id="KW-0808">Transferase</keyword>
<comment type="similarity">
    <text evidence="5">Belongs to the class I-like SAM-binding methyltransferase superfamily. RsmB/NOP family.</text>
</comment>
<evidence type="ECO:0000313" key="8">
    <source>
        <dbReference type="Proteomes" id="UP000182661"/>
    </source>
</evidence>
<name>A0A657LMP9_9HYPH</name>
<feature type="domain" description="SAM-dependent MTase RsmB/NOP-type" evidence="6">
    <location>
        <begin position="156"/>
        <end position="452"/>
    </location>
</feature>
<evidence type="ECO:0000313" key="7">
    <source>
        <dbReference type="EMBL" id="OJF91353.1"/>
    </source>
</evidence>
<dbReference type="InterPro" id="IPR006027">
    <property type="entry name" value="NusB_RsmB_TIM44"/>
</dbReference>
<sequence>MRSSGSPESGGFERSDKPGLKARQAAAKMLAAVVDRKTSLDGMLDAENGNPVYRELNDADRGLVRAILNSALRQLPRIEAMIGSLLQTPLPEGARALDHVLVVAAAQILYLDIPDHSAVDLAVEQAQTDPRNRRFASLVNAVLRRLSREKDALLAGIGQSLPAIPSWFYQRLVQSYGADHAHRIAEALLTPAAIDLTVKSDPEGWARRLNGRLLPTGSVRLASFSGGVPSLDGFAEGEWWVQDAAAALPAQLFGRLEGQRVVDLCAAPGGKTAQLILAGADVTALDQSSSRLKRLKGNLARLGLDAVTQEINMADFQAETLFDAALLDAPCSSTGTIRRHPDVLWTKGPADIEKLALLQEKLLRHALTLVKPDGLVVFSNCSLDPREGEDVTARVLADGGCERVAVDPAQWPGLEDAINPLGEFRTTPAMIPVSEGFSGGLDGFYAVVLRRKA</sequence>
<dbReference type="SUPFAM" id="SSF48013">
    <property type="entry name" value="NusB-like"/>
    <property type="match status" value="1"/>
</dbReference>
<dbReference type="CDD" id="cd02440">
    <property type="entry name" value="AdoMet_MTases"/>
    <property type="match status" value="1"/>
</dbReference>
<feature type="binding site" evidence="5">
    <location>
        <position position="328"/>
    </location>
    <ligand>
        <name>S-adenosyl-L-methionine</name>
        <dbReference type="ChEBI" id="CHEBI:59789"/>
    </ligand>
</feature>
<dbReference type="SUPFAM" id="SSF53335">
    <property type="entry name" value="S-adenosyl-L-methionine-dependent methyltransferases"/>
    <property type="match status" value="1"/>
</dbReference>
<keyword evidence="8" id="KW-1185">Reference proteome</keyword>
<feature type="active site" description="Nucleophile" evidence="5">
    <location>
        <position position="381"/>
    </location>
</feature>
<keyword evidence="3 5" id="KW-0949">S-adenosyl-L-methionine</keyword>
<dbReference type="Gene3D" id="3.40.50.150">
    <property type="entry name" value="Vaccinia Virus protein VP39"/>
    <property type="match status" value="1"/>
</dbReference>
<dbReference type="InterPro" id="IPR029063">
    <property type="entry name" value="SAM-dependent_MTases_sf"/>
</dbReference>
<feature type="binding site" evidence="5">
    <location>
        <position position="286"/>
    </location>
    <ligand>
        <name>S-adenosyl-L-methionine</name>
        <dbReference type="ChEBI" id="CHEBI:59789"/>
    </ligand>
</feature>
<evidence type="ECO:0000256" key="5">
    <source>
        <dbReference type="PROSITE-ProRule" id="PRU01023"/>
    </source>
</evidence>
<organism evidence="7 8">
    <name type="scientific">Pararhizobium antarcticum</name>
    <dbReference type="NCBI Taxonomy" id="1798805"/>
    <lineage>
        <taxon>Bacteria</taxon>
        <taxon>Pseudomonadati</taxon>
        <taxon>Pseudomonadota</taxon>
        <taxon>Alphaproteobacteria</taxon>
        <taxon>Hyphomicrobiales</taxon>
        <taxon>Rhizobiaceae</taxon>
        <taxon>Rhizobium/Agrobacterium group</taxon>
        <taxon>Pararhizobium</taxon>
    </lineage>
</organism>
<dbReference type="PANTHER" id="PTHR22807">
    <property type="entry name" value="NOP2 YEAST -RELATED NOL1/NOP2/FMU SUN DOMAIN-CONTAINING"/>
    <property type="match status" value="1"/>
</dbReference>
<dbReference type="PROSITE" id="PS51686">
    <property type="entry name" value="SAM_MT_RSMB_NOP"/>
    <property type="match status" value="1"/>
</dbReference>
<dbReference type="PANTHER" id="PTHR22807:SF61">
    <property type="entry name" value="NOL1_NOP2_SUN FAMILY PROTEIN _ ANTITERMINATION NUSB DOMAIN-CONTAINING PROTEIN"/>
    <property type="match status" value="1"/>
</dbReference>
<dbReference type="InterPro" id="IPR035926">
    <property type="entry name" value="NusB-like_sf"/>
</dbReference>
<evidence type="ECO:0000259" key="6">
    <source>
        <dbReference type="PROSITE" id="PS51686"/>
    </source>
</evidence>
<evidence type="ECO:0000256" key="3">
    <source>
        <dbReference type="ARBA" id="ARBA00022691"/>
    </source>
</evidence>
<proteinExistence type="inferred from homology"/>
<dbReference type="AlphaFoldDB" id="A0A657LMP9"/>
<dbReference type="PRINTS" id="PR02008">
    <property type="entry name" value="RCMTFAMILY"/>
</dbReference>
<comment type="caution">
    <text evidence="7">The sequence shown here is derived from an EMBL/GenBank/DDBJ whole genome shotgun (WGS) entry which is preliminary data.</text>
</comment>
<feature type="binding site" evidence="5">
    <location>
        <begin position="265"/>
        <end position="271"/>
    </location>
    <ligand>
        <name>S-adenosyl-L-methionine</name>
        <dbReference type="ChEBI" id="CHEBI:59789"/>
    </ligand>
</feature>
<evidence type="ECO:0000256" key="4">
    <source>
        <dbReference type="ARBA" id="ARBA00022884"/>
    </source>
</evidence>
<dbReference type="GO" id="GO:0006355">
    <property type="term" value="P:regulation of DNA-templated transcription"/>
    <property type="evidence" value="ECO:0007669"/>
    <property type="project" value="InterPro"/>
</dbReference>
<dbReference type="EMBL" id="LSRP01000129">
    <property type="protein sequence ID" value="OJF91353.1"/>
    <property type="molecule type" value="Genomic_DNA"/>
</dbReference>
<reference evidence="7 8" key="1">
    <citation type="submission" date="2016-02" db="EMBL/GenBank/DDBJ databases">
        <title>Genome sequencing of a beta-galactosidase producing bacteria Rhizobium sp. 59.</title>
        <authorList>
            <person name="Wang D."/>
            <person name="Kot W."/>
            <person name="Qin Y."/>
            <person name="Hansen L."/>
            <person name="Naqvi K."/>
            <person name="Rensing C."/>
        </authorList>
    </citation>
    <scope>NUCLEOTIDE SEQUENCE [LARGE SCALE GENOMIC DNA]</scope>
    <source>
        <strain evidence="7 8">59</strain>
    </source>
</reference>
<evidence type="ECO:0000256" key="1">
    <source>
        <dbReference type="ARBA" id="ARBA00022603"/>
    </source>
</evidence>
<dbReference type="GO" id="GO:0003723">
    <property type="term" value="F:RNA binding"/>
    <property type="evidence" value="ECO:0007669"/>
    <property type="project" value="UniProtKB-UniRule"/>
</dbReference>
<comment type="caution">
    <text evidence="5">Lacks conserved residue(s) required for the propagation of feature annotation.</text>
</comment>